<keyword evidence="1" id="KW-0472">Membrane</keyword>
<dbReference type="EMBL" id="CP002455">
    <property type="protein sequence ID" value="ADX67647.1"/>
    <property type="molecule type" value="Genomic_DNA"/>
</dbReference>
<evidence type="ECO:0000313" key="4">
    <source>
        <dbReference type="Proteomes" id="UP000008641"/>
    </source>
</evidence>
<gene>
    <name evidence="3" type="ordered locus">Weevi_0936</name>
</gene>
<evidence type="ECO:0000313" key="3">
    <source>
        <dbReference type="EMBL" id="ADX67647.1"/>
    </source>
</evidence>
<keyword evidence="1" id="KW-0812">Transmembrane</keyword>
<keyword evidence="1" id="KW-1133">Transmembrane helix</keyword>
<evidence type="ECO:0000259" key="2">
    <source>
        <dbReference type="Pfam" id="PF03703"/>
    </source>
</evidence>
<sequence>MNIDTNVKYEAKLHWISFVFPILLILIGLIGVLPAIFFRGLLQFIAFFLIFLLIKGILMFLHNKSTTIYLSDSLLTIKTGIFSKRISDISLQRIEGINIHQSFLGKTLNYGTIHVSTGEINHRYFISNPVQLRSAIL</sequence>
<feature type="transmembrane region" description="Helical" evidence="1">
    <location>
        <begin position="12"/>
        <end position="38"/>
    </location>
</feature>
<dbReference type="eggNOG" id="COG3428">
    <property type="taxonomic scope" value="Bacteria"/>
</dbReference>
<feature type="transmembrane region" description="Helical" evidence="1">
    <location>
        <begin position="44"/>
        <end position="61"/>
    </location>
</feature>
<dbReference type="Proteomes" id="UP000008641">
    <property type="component" value="Chromosome"/>
</dbReference>
<dbReference type="STRING" id="865938.Weevi_0936"/>
<dbReference type="KEGG" id="wvi:Weevi_0936"/>
<dbReference type="AlphaFoldDB" id="F0P1L9"/>
<dbReference type="OrthoDB" id="1264018at2"/>
<dbReference type="RefSeq" id="WP_013598037.1">
    <property type="nucleotide sequence ID" value="NC_015144.1"/>
</dbReference>
<protein>
    <submittedName>
        <fullName evidence="3">Membrane-flanked domain DUF304</fullName>
    </submittedName>
</protein>
<proteinExistence type="predicted"/>
<keyword evidence="4" id="KW-1185">Reference proteome</keyword>
<dbReference type="HOGENOM" id="CLU_111557_1_0_10"/>
<accession>F0P1L9</accession>
<reference evidence="4" key="2">
    <citation type="journal article" date="2011" name="Stand. Genomic Sci.">
        <title>Complete genome sequence of Weeksella virosa type strain (9751T).</title>
        <authorList>
            <person name="Lang E."/>
            <person name="Teshima H."/>
            <person name="Lucas S."/>
            <person name="Lapidus A."/>
            <person name="Hammon N."/>
            <person name="Deshpande S."/>
            <person name="Nolan M."/>
            <person name="Cheng J."/>
            <person name="Pitluck S."/>
            <person name="Liolios K."/>
            <person name="Pagani I."/>
            <person name="Mikhailova N."/>
            <person name="Ivanova N."/>
            <person name="Mavromatis K."/>
            <person name="Pati A."/>
            <person name="Tapia R."/>
            <person name="Han C."/>
            <person name="Goodwin L."/>
            <person name="Chen A."/>
            <person name="Palaniappan K."/>
            <person name="Land M."/>
            <person name="Hauser L."/>
            <person name="Chang Y."/>
            <person name="Jeffries C."/>
            <person name="Brambilla E."/>
            <person name="Kopitz M."/>
            <person name="Rohde M."/>
            <person name="Goker M."/>
            <person name="Tindall B."/>
            <person name="Detter J."/>
            <person name="Woyke T."/>
            <person name="Bristow J."/>
            <person name="Eisen J."/>
            <person name="Markowitz V."/>
            <person name="Hugenholtz P."/>
            <person name="Klenk H."/>
            <person name="Kyrpides N."/>
        </authorList>
    </citation>
    <scope>NUCLEOTIDE SEQUENCE [LARGE SCALE GENOMIC DNA]</scope>
    <source>
        <strain evidence="4">ATCC 43766 / DSM 16922 / JCM 21250 / NBRC 16016 / NCTC 11634 / CL345/78</strain>
    </source>
</reference>
<dbReference type="InterPro" id="IPR005182">
    <property type="entry name" value="YdbS-like_PH"/>
</dbReference>
<organism evidence="3 4">
    <name type="scientific">Weeksella virosa (strain ATCC 43766 / DSM 16922 / JCM 21250 / CCUG 30538 / CDC 9751 / IAM 14551 / NBRC 16016 / NCTC 11634 / CL345/78)</name>
    <dbReference type="NCBI Taxonomy" id="865938"/>
    <lineage>
        <taxon>Bacteria</taxon>
        <taxon>Pseudomonadati</taxon>
        <taxon>Bacteroidota</taxon>
        <taxon>Flavobacteriia</taxon>
        <taxon>Flavobacteriales</taxon>
        <taxon>Weeksellaceae</taxon>
        <taxon>Weeksella</taxon>
    </lineage>
</organism>
<feature type="domain" description="YdbS-like PH" evidence="2">
    <location>
        <begin position="66"/>
        <end position="119"/>
    </location>
</feature>
<reference evidence="3 4" key="1">
    <citation type="journal article" date="2011" name="Stand. Genomic Sci.">
        <title>Complete genome sequence of Weeksella virosa type strain (9751).</title>
        <authorList>
            <person name="Lang E."/>
            <person name="Teshima H."/>
            <person name="Lucas S."/>
            <person name="Lapidus A."/>
            <person name="Hammon N."/>
            <person name="Deshpande S."/>
            <person name="Nolan M."/>
            <person name="Cheng J.F."/>
            <person name="Pitluck S."/>
            <person name="Liolios K."/>
            <person name="Pagani I."/>
            <person name="Mikhailova N."/>
            <person name="Ivanova N."/>
            <person name="Mavromatis K."/>
            <person name="Pati A."/>
            <person name="Tapia R."/>
            <person name="Han C."/>
            <person name="Goodwin L."/>
            <person name="Chen A."/>
            <person name="Palaniappan K."/>
            <person name="Land M."/>
            <person name="Hauser L."/>
            <person name="Chang Y.J."/>
            <person name="Jeffries C.D."/>
            <person name="Brambilla E.M."/>
            <person name="Kopitz M."/>
            <person name="Rohde M."/>
            <person name="Goker M."/>
            <person name="Tindall B.J."/>
            <person name="Detter J.C."/>
            <person name="Woyke T."/>
            <person name="Bristow J."/>
            <person name="Eisen J.A."/>
            <person name="Markowitz V."/>
            <person name="Hugenholtz P."/>
            <person name="Klenk H.P."/>
            <person name="Kyrpides N.C."/>
        </authorList>
    </citation>
    <scope>NUCLEOTIDE SEQUENCE [LARGE SCALE GENOMIC DNA]</scope>
    <source>
        <strain evidence="4">ATCC 43766 / DSM 16922 / JCM 21250 / NBRC 16016 / NCTC 11634 / CL345/78</strain>
    </source>
</reference>
<dbReference type="Pfam" id="PF03703">
    <property type="entry name" value="bPH_2"/>
    <property type="match status" value="1"/>
</dbReference>
<name>F0P1L9_WEEVC</name>
<dbReference type="PANTHER" id="PTHR37938:SF1">
    <property type="entry name" value="BLL0215 PROTEIN"/>
    <property type="match status" value="1"/>
</dbReference>
<evidence type="ECO:0000256" key="1">
    <source>
        <dbReference type="SAM" id="Phobius"/>
    </source>
</evidence>
<dbReference type="PANTHER" id="PTHR37938">
    <property type="entry name" value="BLL0215 PROTEIN"/>
    <property type="match status" value="1"/>
</dbReference>